<sequence>MLNARESRDKGPDPSLKDFEVTTPLIRRLRAILSTQLDSKETYEALEALGECLMYREKQGSESGADHLSTATGEEENDDGSMNRLLEQIQEMDLQAEMQAQMASINDAFVKALSDVNQ</sequence>
<accession>A0ACC1HY89</accession>
<evidence type="ECO:0000313" key="1">
    <source>
        <dbReference type="EMBL" id="KAJ1679369.1"/>
    </source>
</evidence>
<feature type="non-terminal residue" evidence="1">
    <location>
        <position position="118"/>
    </location>
</feature>
<gene>
    <name evidence="1" type="ORF">EV182_002193</name>
</gene>
<evidence type="ECO:0000313" key="2">
    <source>
        <dbReference type="Proteomes" id="UP001145114"/>
    </source>
</evidence>
<name>A0ACC1HY89_9FUNG</name>
<organism evidence="1 2">
    <name type="scientific">Spiromyces aspiralis</name>
    <dbReference type="NCBI Taxonomy" id="68401"/>
    <lineage>
        <taxon>Eukaryota</taxon>
        <taxon>Fungi</taxon>
        <taxon>Fungi incertae sedis</taxon>
        <taxon>Zoopagomycota</taxon>
        <taxon>Kickxellomycotina</taxon>
        <taxon>Kickxellomycetes</taxon>
        <taxon>Kickxellales</taxon>
        <taxon>Kickxellaceae</taxon>
        <taxon>Spiromyces</taxon>
    </lineage>
</organism>
<dbReference type="Proteomes" id="UP001145114">
    <property type="component" value="Unassembled WGS sequence"/>
</dbReference>
<comment type="caution">
    <text evidence="1">The sequence shown here is derived from an EMBL/GenBank/DDBJ whole genome shotgun (WGS) entry which is preliminary data.</text>
</comment>
<dbReference type="EMBL" id="JAMZIH010000423">
    <property type="protein sequence ID" value="KAJ1679369.1"/>
    <property type="molecule type" value="Genomic_DNA"/>
</dbReference>
<keyword evidence="2" id="KW-1185">Reference proteome</keyword>
<protein>
    <submittedName>
        <fullName evidence="1">Uncharacterized protein</fullName>
    </submittedName>
</protein>
<reference evidence="1" key="1">
    <citation type="submission" date="2022-06" db="EMBL/GenBank/DDBJ databases">
        <title>Phylogenomic reconstructions and comparative analyses of Kickxellomycotina fungi.</title>
        <authorList>
            <person name="Reynolds N.K."/>
            <person name="Stajich J.E."/>
            <person name="Barry K."/>
            <person name="Grigoriev I.V."/>
            <person name="Crous P."/>
            <person name="Smith M.E."/>
        </authorList>
    </citation>
    <scope>NUCLEOTIDE SEQUENCE</scope>
    <source>
        <strain evidence="1">RSA 2271</strain>
    </source>
</reference>
<proteinExistence type="predicted"/>